<dbReference type="Proteomes" id="UP001159042">
    <property type="component" value="Unassembled WGS sequence"/>
</dbReference>
<dbReference type="Pfam" id="PF13359">
    <property type="entry name" value="DDE_Tnp_4"/>
    <property type="match status" value="1"/>
</dbReference>
<comment type="subcellular location">
    <subcellularLocation>
        <location evidence="3">Cytoplasm</location>
    </subcellularLocation>
    <subcellularLocation>
        <location evidence="2">Nucleus</location>
    </subcellularLocation>
</comment>
<evidence type="ECO:0000256" key="4">
    <source>
        <dbReference type="ARBA" id="ARBA00006958"/>
    </source>
</evidence>
<dbReference type="InterPro" id="IPR027806">
    <property type="entry name" value="HARBI1_dom"/>
</dbReference>
<evidence type="ECO:0000256" key="3">
    <source>
        <dbReference type="ARBA" id="ARBA00004496"/>
    </source>
</evidence>
<evidence type="ECO:0000256" key="2">
    <source>
        <dbReference type="ARBA" id="ARBA00004123"/>
    </source>
</evidence>
<dbReference type="GO" id="GO:0005737">
    <property type="term" value="C:cytoplasm"/>
    <property type="evidence" value="ECO:0007669"/>
    <property type="project" value="UniProtKB-SubCell"/>
</dbReference>
<name>A0AAV8VI26_9CUCU</name>
<evidence type="ECO:0000256" key="8">
    <source>
        <dbReference type="ARBA" id="ARBA00022723"/>
    </source>
</evidence>
<gene>
    <name evidence="14" type="ORF">NQ315_005665</name>
</gene>
<dbReference type="GO" id="GO:0005634">
    <property type="term" value="C:nucleus"/>
    <property type="evidence" value="ECO:0007669"/>
    <property type="project" value="UniProtKB-SubCell"/>
</dbReference>
<comment type="function">
    <text evidence="12">Transposase-derived protein that may have nuclease activity. Does not have transposase activity.</text>
</comment>
<accession>A0AAV8VI26</accession>
<evidence type="ECO:0000256" key="6">
    <source>
        <dbReference type="ARBA" id="ARBA00022490"/>
    </source>
</evidence>
<organism evidence="14 15">
    <name type="scientific">Exocentrus adspersus</name>
    <dbReference type="NCBI Taxonomy" id="1586481"/>
    <lineage>
        <taxon>Eukaryota</taxon>
        <taxon>Metazoa</taxon>
        <taxon>Ecdysozoa</taxon>
        <taxon>Arthropoda</taxon>
        <taxon>Hexapoda</taxon>
        <taxon>Insecta</taxon>
        <taxon>Pterygota</taxon>
        <taxon>Neoptera</taxon>
        <taxon>Endopterygota</taxon>
        <taxon>Coleoptera</taxon>
        <taxon>Polyphaga</taxon>
        <taxon>Cucujiformia</taxon>
        <taxon>Chrysomeloidea</taxon>
        <taxon>Cerambycidae</taxon>
        <taxon>Lamiinae</taxon>
        <taxon>Acanthocinini</taxon>
        <taxon>Exocentrus</taxon>
    </lineage>
</organism>
<evidence type="ECO:0000256" key="12">
    <source>
        <dbReference type="ARBA" id="ARBA00045850"/>
    </source>
</evidence>
<reference evidence="14 15" key="1">
    <citation type="journal article" date="2023" name="Insect Mol. Biol.">
        <title>Genome sequencing provides insights into the evolution of gene families encoding plant cell wall-degrading enzymes in longhorned beetles.</title>
        <authorList>
            <person name="Shin N.R."/>
            <person name="Okamura Y."/>
            <person name="Kirsch R."/>
            <person name="Pauchet Y."/>
        </authorList>
    </citation>
    <scope>NUCLEOTIDE SEQUENCE [LARGE SCALE GENOMIC DNA]</scope>
    <source>
        <strain evidence="14">EAD_L_NR</strain>
    </source>
</reference>
<evidence type="ECO:0000256" key="11">
    <source>
        <dbReference type="ARBA" id="ARBA00030126"/>
    </source>
</evidence>
<comment type="cofactor">
    <cofactor evidence="1">
        <name>a divalent metal cation</name>
        <dbReference type="ChEBI" id="CHEBI:60240"/>
    </cofactor>
</comment>
<dbReference type="EMBL" id="JANEYG010000085">
    <property type="protein sequence ID" value="KAJ8913868.1"/>
    <property type="molecule type" value="Genomic_DNA"/>
</dbReference>
<dbReference type="GO" id="GO:0016787">
    <property type="term" value="F:hydrolase activity"/>
    <property type="evidence" value="ECO:0007669"/>
    <property type="project" value="UniProtKB-KW"/>
</dbReference>
<proteinExistence type="inferred from homology"/>
<keyword evidence="10" id="KW-0539">Nucleus</keyword>
<evidence type="ECO:0000256" key="10">
    <source>
        <dbReference type="ARBA" id="ARBA00023242"/>
    </source>
</evidence>
<comment type="caution">
    <text evidence="14">The sequence shown here is derived from an EMBL/GenBank/DDBJ whole genome shotgun (WGS) entry which is preliminary data.</text>
</comment>
<feature type="domain" description="DDE Tnp4" evidence="13">
    <location>
        <begin position="73"/>
        <end position="228"/>
    </location>
</feature>
<dbReference type="PRINTS" id="PR02086">
    <property type="entry name" value="PUTNUCHARBI1"/>
</dbReference>
<dbReference type="GO" id="GO:0046872">
    <property type="term" value="F:metal ion binding"/>
    <property type="evidence" value="ECO:0007669"/>
    <property type="project" value="UniProtKB-KW"/>
</dbReference>
<keyword evidence="9" id="KW-0378">Hydrolase</keyword>
<evidence type="ECO:0000256" key="5">
    <source>
        <dbReference type="ARBA" id="ARBA00015519"/>
    </source>
</evidence>
<keyword evidence="7" id="KW-0540">Nuclease</keyword>
<comment type="similarity">
    <text evidence="4">Belongs to the HARBI1 family.</text>
</comment>
<evidence type="ECO:0000256" key="7">
    <source>
        <dbReference type="ARBA" id="ARBA00022722"/>
    </source>
</evidence>
<dbReference type="PANTHER" id="PTHR22930">
    <property type="match status" value="1"/>
</dbReference>
<dbReference type="AlphaFoldDB" id="A0AAV8VI26"/>
<evidence type="ECO:0000256" key="1">
    <source>
        <dbReference type="ARBA" id="ARBA00001968"/>
    </source>
</evidence>
<sequence>MKVLLYENHTESRSIAKQFDLPQSTVWICFERTIKALSSIADNFINWPSREKRQVIENGFNNKSKLQGVIGAIDGTYIAIKAPRENPEVYINRKCYYAITLQAVCDNKRQFMDVFVGYPSSVSDRRIFVNSDLYRNVTTNVAEYFDENQFILGDKAYPNLKWILSPYIDRGHLQERHKNFNKCHASTRSVVERSFALLFGRFRRLKYLDMCRMDLIPKTVLAACVLHNICLMFADQQEQYYVQEGREFLDQRQARDNVNLEQYNEGVMVADGNARREIIAQNLPRH</sequence>
<protein>
    <recommendedName>
        <fullName evidence="5">Putative nuclease HARBI1</fullName>
    </recommendedName>
    <alternativeName>
        <fullName evidence="11">Harbinger transposase-derived nuclease</fullName>
    </alternativeName>
</protein>
<evidence type="ECO:0000259" key="13">
    <source>
        <dbReference type="Pfam" id="PF13359"/>
    </source>
</evidence>
<dbReference type="InterPro" id="IPR026103">
    <property type="entry name" value="HARBI1_animal"/>
</dbReference>
<evidence type="ECO:0000256" key="9">
    <source>
        <dbReference type="ARBA" id="ARBA00022801"/>
    </source>
</evidence>
<keyword evidence="15" id="KW-1185">Reference proteome</keyword>
<keyword evidence="8" id="KW-0479">Metal-binding</keyword>
<evidence type="ECO:0000313" key="15">
    <source>
        <dbReference type="Proteomes" id="UP001159042"/>
    </source>
</evidence>
<dbReference type="PANTHER" id="PTHR22930:SF85">
    <property type="entry name" value="GH03217P-RELATED"/>
    <property type="match status" value="1"/>
</dbReference>
<dbReference type="InterPro" id="IPR045249">
    <property type="entry name" value="HARBI1-like"/>
</dbReference>
<keyword evidence="6" id="KW-0963">Cytoplasm</keyword>
<dbReference type="GO" id="GO:0004518">
    <property type="term" value="F:nuclease activity"/>
    <property type="evidence" value="ECO:0007669"/>
    <property type="project" value="UniProtKB-KW"/>
</dbReference>
<evidence type="ECO:0000313" key="14">
    <source>
        <dbReference type="EMBL" id="KAJ8913868.1"/>
    </source>
</evidence>